<dbReference type="InterPro" id="IPR036314">
    <property type="entry name" value="SOD_C_sf"/>
</dbReference>
<dbReference type="SUPFAM" id="SSF46609">
    <property type="entry name" value="Fe,Mn superoxide dismutase (SOD), N-terminal domain"/>
    <property type="match status" value="1"/>
</dbReference>
<dbReference type="Proteomes" id="UP000184612">
    <property type="component" value="Unassembled WGS sequence"/>
</dbReference>
<evidence type="ECO:0000256" key="1">
    <source>
        <dbReference type="ARBA" id="ARBA00008714"/>
    </source>
</evidence>
<dbReference type="Pfam" id="PF02777">
    <property type="entry name" value="Sod_Fe_C"/>
    <property type="match status" value="1"/>
</dbReference>
<evidence type="ECO:0000256" key="4">
    <source>
        <dbReference type="ARBA" id="ARBA00023002"/>
    </source>
</evidence>
<dbReference type="Gene3D" id="1.10.287.990">
    <property type="entry name" value="Fe,Mn superoxide dismutase (SOD) domain"/>
    <property type="match status" value="1"/>
</dbReference>
<comment type="catalytic activity">
    <reaction evidence="6">
        <text>2 superoxide + 2 H(+) = H2O2 + O2</text>
        <dbReference type="Rhea" id="RHEA:20696"/>
        <dbReference type="ChEBI" id="CHEBI:15378"/>
        <dbReference type="ChEBI" id="CHEBI:15379"/>
        <dbReference type="ChEBI" id="CHEBI:16240"/>
        <dbReference type="ChEBI" id="CHEBI:18421"/>
        <dbReference type="EC" id="1.15.1.1"/>
    </reaction>
</comment>
<dbReference type="OrthoDB" id="9803125at2"/>
<evidence type="ECO:0000256" key="3">
    <source>
        <dbReference type="ARBA" id="ARBA00022723"/>
    </source>
</evidence>
<feature type="binding site" evidence="5">
    <location>
        <position position="168"/>
    </location>
    <ligand>
        <name>Mn(2+)</name>
        <dbReference type="ChEBI" id="CHEBI:29035"/>
    </ligand>
</feature>
<dbReference type="Pfam" id="PF00081">
    <property type="entry name" value="Sod_Fe_N"/>
    <property type="match status" value="1"/>
</dbReference>
<evidence type="ECO:0000313" key="9">
    <source>
        <dbReference type="EMBL" id="SHO54009.1"/>
    </source>
</evidence>
<feature type="binding site" evidence="5">
    <location>
        <position position="26"/>
    </location>
    <ligand>
        <name>Mn(2+)</name>
        <dbReference type="ChEBI" id="CHEBI:29035"/>
    </ligand>
</feature>
<dbReference type="PIRSF" id="PIRSF000349">
    <property type="entry name" value="SODismutase"/>
    <property type="match status" value="1"/>
</dbReference>
<keyword evidence="10" id="KW-1185">Reference proteome</keyword>
<dbReference type="FunFam" id="3.55.40.20:FF:000001">
    <property type="entry name" value="Superoxide dismutase"/>
    <property type="match status" value="1"/>
</dbReference>
<keyword evidence="3 5" id="KW-0479">Metal-binding</keyword>
<dbReference type="InterPro" id="IPR019831">
    <property type="entry name" value="Mn/Fe_SOD_N"/>
</dbReference>
<organism evidence="9 10">
    <name type="scientific">Anaerocolumna xylanovorans DSM 12503</name>
    <dbReference type="NCBI Taxonomy" id="1121345"/>
    <lineage>
        <taxon>Bacteria</taxon>
        <taxon>Bacillati</taxon>
        <taxon>Bacillota</taxon>
        <taxon>Clostridia</taxon>
        <taxon>Lachnospirales</taxon>
        <taxon>Lachnospiraceae</taxon>
        <taxon>Anaerocolumna</taxon>
    </lineage>
</organism>
<dbReference type="InterPro" id="IPR036324">
    <property type="entry name" value="Mn/Fe_SOD_N_sf"/>
</dbReference>
<dbReference type="InterPro" id="IPR019832">
    <property type="entry name" value="Mn/Fe_SOD_C"/>
</dbReference>
<dbReference type="EMBL" id="FRFD01000016">
    <property type="protein sequence ID" value="SHO54009.1"/>
    <property type="molecule type" value="Genomic_DNA"/>
</dbReference>
<feature type="binding site" evidence="5">
    <location>
        <position position="172"/>
    </location>
    <ligand>
        <name>Mn(2+)</name>
        <dbReference type="ChEBI" id="CHEBI:29035"/>
    </ligand>
</feature>
<dbReference type="GO" id="GO:0004784">
    <property type="term" value="F:superoxide dismutase activity"/>
    <property type="evidence" value="ECO:0007669"/>
    <property type="project" value="UniProtKB-EC"/>
</dbReference>
<dbReference type="PROSITE" id="PS00088">
    <property type="entry name" value="SOD_MN"/>
    <property type="match status" value="1"/>
</dbReference>
<dbReference type="PANTHER" id="PTHR43595">
    <property type="entry name" value="37S RIBOSOMAL PROTEIN S26, MITOCHONDRIAL"/>
    <property type="match status" value="1"/>
</dbReference>
<evidence type="ECO:0000256" key="2">
    <source>
        <dbReference type="ARBA" id="ARBA00012682"/>
    </source>
</evidence>
<dbReference type="InterPro" id="IPR001189">
    <property type="entry name" value="Mn/Fe_SOD"/>
</dbReference>
<protein>
    <recommendedName>
        <fullName evidence="2 6">Superoxide dismutase</fullName>
        <ecNumber evidence="2 6">1.15.1.1</ecNumber>
    </recommendedName>
</protein>
<comment type="function">
    <text evidence="6">Destroys radicals which are normally produced within the cells and which are toxic to biological systems.</text>
</comment>
<evidence type="ECO:0000259" key="8">
    <source>
        <dbReference type="Pfam" id="PF02777"/>
    </source>
</evidence>
<gene>
    <name evidence="9" type="ORF">SAMN02745217_04446</name>
</gene>
<proteinExistence type="inferred from homology"/>
<feature type="binding site" evidence="5">
    <location>
        <position position="82"/>
    </location>
    <ligand>
        <name>Mn(2+)</name>
        <dbReference type="ChEBI" id="CHEBI:29035"/>
    </ligand>
</feature>
<dbReference type="AlphaFoldDB" id="A0A1M7YMZ1"/>
<evidence type="ECO:0000259" key="7">
    <source>
        <dbReference type="Pfam" id="PF00081"/>
    </source>
</evidence>
<evidence type="ECO:0000313" key="10">
    <source>
        <dbReference type="Proteomes" id="UP000184612"/>
    </source>
</evidence>
<dbReference type="GO" id="GO:0046872">
    <property type="term" value="F:metal ion binding"/>
    <property type="evidence" value="ECO:0007669"/>
    <property type="project" value="UniProtKB-KW"/>
</dbReference>
<dbReference type="EC" id="1.15.1.1" evidence="2 6"/>
<feature type="domain" description="Manganese/iron superoxide dismutase N-terminal" evidence="7">
    <location>
        <begin position="3"/>
        <end position="90"/>
    </location>
</feature>
<dbReference type="PANTHER" id="PTHR43595:SF2">
    <property type="entry name" value="SMALL RIBOSOMAL SUBUNIT PROTEIN MS42"/>
    <property type="match status" value="1"/>
</dbReference>
<sequence length="208" mass="23575">MFKQVELKYDFNALEPHIDELTMVTHYTKHHAAYTNNLNAALEKSPELADKSIEDIFTSLADIADEAQKNAIRNNGGGFYNHNLYFSTLSPNAGGEPDGKLSEQIKKDFGSFDALKERLSQAAATRFGSGWAWLSVNKDGALQVSSSPNQDNPIMETKGEWVPILGIDVWEHAYYLKYKNLRADYIKSFFEVLDWKEVASNYKNARNR</sequence>
<dbReference type="InterPro" id="IPR019833">
    <property type="entry name" value="Mn/Fe_SOD_BS"/>
</dbReference>
<comment type="similarity">
    <text evidence="1 6">Belongs to the iron/manganese superoxide dismutase family.</text>
</comment>
<dbReference type="RefSeq" id="WP_073591071.1">
    <property type="nucleotide sequence ID" value="NZ_FRFD01000016.1"/>
</dbReference>
<dbReference type="SUPFAM" id="SSF54719">
    <property type="entry name" value="Fe,Mn superoxide dismutase (SOD), C-terminal domain"/>
    <property type="match status" value="1"/>
</dbReference>
<evidence type="ECO:0000256" key="5">
    <source>
        <dbReference type="PIRSR" id="PIRSR000349-1"/>
    </source>
</evidence>
<dbReference type="GO" id="GO:0005737">
    <property type="term" value="C:cytoplasm"/>
    <property type="evidence" value="ECO:0007669"/>
    <property type="project" value="TreeGrafter"/>
</dbReference>
<dbReference type="Gene3D" id="3.55.40.20">
    <property type="entry name" value="Iron/manganese superoxide dismutase, C-terminal domain"/>
    <property type="match status" value="1"/>
</dbReference>
<dbReference type="STRING" id="1121345.SAMN02745217_04446"/>
<dbReference type="PRINTS" id="PR01703">
    <property type="entry name" value="MNSODISMTASE"/>
</dbReference>
<reference evidence="9 10" key="1">
    <citation type="submission" date="2016-12" db="EMBL/GenBank/DDBJ databases">
        <authorList>
            <person name="Song W.-J."/>
            <person name="Kurnit D.M."/>
        </authorList>
    </citation>
    <scope>NUCLEOTIDE SEQUENCE [LARGE SCALE GENOMIC DNA]</scope>
    <source>
        <strain evidence="9 10">DSM 12503</strain>
    </source>
</reference>
<keyword evidence="4 6" id="KW-0560">Oxidoreductase</keyword>
<feature type="domain" description="Manganese/iron superoxide dismutase C-terminal" evidence="8">
    <location>
        <begin position="97"/>
        <end position="200"/>
    </location>
</feature>
<accession>A0A1M7YMZ1</accession>
<name>A0A1M7YMZ1_9FIRM</name>
<evidence type="ECO:0000256" key="6">
    <source>
        <dbReference type="RuleBase" id="RU000414"/>
    </source>
</evidence>